<accession>A0A9W7ZYU2</accession>
<sequence length="95" mass="10717">MDFFQELSAGAQFNKKRFRNDIEVFKPTDKLKQDKVEVVDSLPSAINFFNTDGADNAAANKKIKLDENGKQIGSSAMEGKYQFIKKSMKSHNNVL</sequence>
<evidence type="ECO:0000313" key="1">
    <source>
        <dbReference type="EMBL" id="KAJ1919010.1"/>
    </source>
</evidence>
<organism evidence="1 2">
    <name type="scientific">Mycoemilia scoparia</name>
    <dbReference type="NCBI Taxonomy" id="417184"/>
    <lineage>
        <taxon>Eukaryota</taxon>
        <taxon>Fungi</taxon>
        <taxon>Fungi incertae sedis</taxon>
        <taxon>Zoopagomycota</taxon>
        <taxon>Kickxellomycotina</taxon>
        <taxon>Kickxellomycetes</taxon>
        <taxon>Kickxellales</taxon>
        <taxon>Kickxellaceae</taxon>
        <taxon>Mycoemilia</taxon>
    </lineage>
</organism>
<comment type="caution">
    <text evidence="1">The sequence shown here is derived from an EMBL/GenBank/DDBJ whole genome shotgun (WGS) entry which is preliminary data.</text>
</comment>
<name>A0A9W7ZYU2_9FUNG</name>
<dbReference type="OrthoDB" id="360161at2759"/>
<dbReference type="EMBL" id="JANBPU010000034">
    <property type="protein sequence ID" value="KAJ1919010.1"/>
    <property type="molecule type" value="Genomic_DNA"/>
</dbReference>
<dbReference type="AlphaFoldDB" id="A0A9W7ZYU2"/>
<evidence type="ECO:0000313" key="2">
    <source>
        <dbReference type="Proteomes" id="UP001150538"/>
    </source>
</evidence>
<keyword evidence="2" id="KW-1185">Reference proteome</keyword>
<dbReference type="Proteomes" id="UP001150538">
    <property type="component" value="Unassembled WGS sequence"/>
</dbReference>
<gene>
    <name evidence="1" type="ORF">H4219_002269</name>
</gene>
<reference evidence="1" key="1">
    <citation type="submission" date="2022-07" db="EMBL/GenBank/DDBJ databases">
        <title>Phylogenomic reconstructions and comparative analyses of Kickxellomycotina fungi.</title>
        <authorList>
            <person name="Reynolds N.K."/>
            <person name="Stajich J.E."/>
            <person name="Barry K."/>
            <person name="Grigoriev I.V."/>
            <person name="Crous P."/>
            <person name="Smith M.E."/>
        </authorList>
    </citation>
    <scope>NUCLEOTIDE SEQUENCE</scope>
    <source>
        <strain evidence="1">NBRC 100468</strain>
    </source>
</reference>
<proteinExistence type="predicted"/>
<protein>
    <submittedName>
        <fullName evidence="1">Uncharacterized protein</fullName>
    </submittedName>
</protein>